<keyword evidence="2" id="KW-0812">Transmembrane</keyword>
<name>A0A344L8D1_9PSEU</name>
<keyword evidence="4" id="KW-1185">Reference proteome</keyword>
<keyword evidence="2" id="KW-1133">Transmembrane helix</keyword>
<reference evidence="3 4" key="1">
    <citation type="submission" date="2016-04" db="EMBL/GenBank/DDBJ databases">
        <title>Complete genome sequence and analysis of deep-sea sediment isolate, Amycolatopsis sp. WP1.</title>
        <authorList>
            <person name="Wang H."/>
            <person name="Chen S."/>
            <person name="Wu Q."/>
        </authorList>
    </citation>
    <scope>NUCLEOTIDE SEQUENCE [LARGE SCALE GENOMIC DNA]</scope>
    <source>
        <strain evidence="3 4">WP1</strain>
    </source>
</reference>
<feature type="transmembrane region" description="Helical" evidence="2">
    <location>
        <begin position="199"/>
        <end position="217"/>
    </location>
</feature>
<proteinExistence type="predicted"/>
<evidence type="ECO:0000313" key="4">
    <source>
        <dbReference type="Proteomes" id="UP000250434"/>
    </source>
</evidence>
<dbReference type="Proteomes" id="UP000250434">
    <property type="component" value="Chromosome"/>
</dbReference>
<dbReference type="AlphaFoldDB" id="A0A344L8D1"/>
<feature type="compositionally biased region" description="Low complexity" evidence="1">
    <location>
        <begin position="396"/>
        <end position="406"/>
    </location>
</feature>
<keyword evidence="2" id="KW-0472">Membrane</keyword>
<feature type="transmembrane region" description="Helical" evidence="2">
    <location>
        <begin position="120"/>
        <end position="139"/>
    </location>
</feature>
<feature type="transmembrane region" description="Helical" evidence="2">
    <location>
        <begin position="175"/>
        <end position="193"/>
    </location>
</feature>
<organism evidence="3 4">
    <name type="scientific">Amycolatopsis albispora</name>
    <dbReference type="NCBI Taxonomy" id="1804986"/>
    <lineage>
        <taxon>Bacteria</taxon>
        <taxon>Bacillati</taxon>
        <taxon>Actinomycetota</taxon>
        <taxon>Actinomycetes</taxon>
        <taxon>Pseudonocardiales</taxon>
        <taxon>Pseudonocardiaceae</taxon>
        <taxon>Amycolatopsis</taxon>
    </lineage>
</organism>
<protein>
    <recommendedName>
        <fullName evidence="5">Proline-rich protein</fullName>
    </recommendedName>
</protein>
<sequence length="406" mass="42828">MSTQTPAVVRDYLARVRTALADLPPAEVDEILEDVRPHLLEIGTELGEEGTLAAMTERLGSPESYAAELRAAGDYPAPEQAGSKGDSDLGARLAVWSMAAMVVILLPFGLFTASSLSAEALLLLVPAGAVLVAGGWYLARHGDGAINRLPELKPLRTLAGRESKALSYLKSLRPAWWLLCAAVLVVFGLLLLVDEGREGMLALAVLAVIAAVIVWVGPKSVTDRKWLWLSLPVSALVLGVSLGLVAEGVYKVADGRYGGYGYGGYQMSNTVDGLPALSYGNSQVENIYAFDAQGKPLTEVYLFDQEGKPLTLPRYGCEADTGARQRKGADNQFPRPEIDQYGYDDRGNYNGYNAYQAGCREVPGVPFTAAIPKVPAPAPAPVPPSAPGTPAPAVPSAPATAPTPTG</sequence>
<evidence type="ECO:0000256" key="2">
    <source>
        <dbReference type="SAM" id="Phobius"/>
    </source>
</evidence>
<evidence type="ECO:0008006" key="5">
    <source>
        <dbReference type="Google" id="ProtNLM"/>
    </source>
</evidence>
<dbReference type="RefSeq" id="WP_162788515.1">
    <property type="nucleotide sequence ID" value="NZ_CP015163.1"/>
</dbReference>
<dbReference type="EMBL" id="CP015163">
    <property type="protein sequence ID" value="AXB44305.1"/>
    <property type="molecule type" value="Genomic_DNA"/>
</dbReference>
<feature type="transmembrane region" description="Helical" evidence="2">
    <location>
        <begin position="226"/>
        <end position="246"/>
    </location>
</feature>
<evidence type="ECO:0000256" key="1">
    <source>
        <dbReference type="SAM" id="MobiDB-lite"/>
    </source>
</evidence>
<dbReference type="Pfam" id="PF22564">
    <property type="entry name" value="HAAS"/>
    <property type="match status" value="1"/>
</dbReference>
<accession>A0A344L8D1</accession>
<dbReference type="KEGG" id="aab:A4R43_18730"/>
<gene>
    <name evidence="3" type="ORF">A4R43_18730</name>
</gene>
<feature type="region of interest" description="Disordered" evidence="1">
    <location>
        <begin position="373"/>
        <end position="406"/>
    </location>
</feature>
<evidence type="ECO:0000313" key="3">
    <source>
        <dbReference type="EMBL" id="AXB44305.1"/>
    </source>
</evidence>
<feature type="transmembrane region" description="Helical" evidence="2">
    <location>
        <begin position="93"/>
        <end position="114"/>
    </location>
</feature>
<feature type="compositionally biased region" description="Pro residues" evidence="1">
    <location>
        <begin position="374"/>
        <end position="395"/>
    </location>
</feature>